<sequence>MNDDELKFTVETETVETPASNLPIPTNNNPSLMLLNPAMTPNIHPKDHIEENPMGNEVVDNKKNTSPLSNVVIDGSVNNNIDSLMGKNANVSGAVSGNGSIPEDNTIEPRKMGELNNLIDNNPLSTHVNQQSLRNKKSSLLIDSFPTIDSNSNALVDEITNSDEHLKPMTDVITSNPRDDHPQISNSNTMKSGSITSTLGAKRIINDQISSNAVNSERPSMPVMHSRELILNEARRDSLTPNNNQDEKNDANNTFDNDTKIIATKSEIQSSNTNSTDNDQDQSQIPTKTDFFAAKLASAVGDNEISDSEETFVYESAANSTKNMILPSTMEAIQQQQQQQQQQHRSENKSRGVVPKMSVPNLSNNTNKKLLSRLKSTRHISTSAIPTTGSSVNVPIAQVPSQLLPPNFTPTHLNRQTNIIPNNATLQDEDGSIVTVDKQNKQNDIQSVKSYSSEVYQQRQQRSPEKRTSLVSLARGSPITSSSFVPQPHLKPSSSVQLHSSLKNHSVAMKHSFSNQTQRQASLNLNNNNNNNNNNNPNTPRGTKNEPMGNKRKLRTTVSKIFDGNGNQPLRRYSGVPDNINLEDYIEQSDEYYHPSSVKMNNNYMPNGANYYNAPDYKRHSSQTFKSDNFDLNATNGNDNFYNEPSAIEEEDSQDESLHDNLGNEHTQRMANIDDDGRDDHSMFYYSHRGDLEARPQISDYQELGDEDEIGDEDTSNYYTNHTMRTFKNNGGYDHLTPNNSNQQNATERTPLRPKRQTARNQFSYSPHNFYTKKSSWSKFKNCIYFTFIVFSLLTVGFILGFFLATNKELQGLDIVVMDNILSSSDELLFDVTVTAFNPGFFAIDIQDVDLDIFAKSLYSKTDDKSNSETILLGTIQNLETPLTFQGGFFNRNYDVSRSSIKILDPGTDKAKRNPTGDGGKDNDEKLKIRGIFGGHGDNGDENEDDDDSEKWKKLIKHDYGLILRGNMKYKIPFFNSEKSIAVQKSTDVALDPS</sequence>
<dbReference type="GO" id="GO:1903778">
    <property type="term" value="P:protein localization to vacuolar membrane"/>
    <property type="evidence" value="ECO:0007669"/>
    <property type="project" value="EnsemblFungi"/>
</dbReference>
<evidence type="ECO:0000313" key="4">
    <source>
        <dbReference type="Proteomes" id="UP000001640"/>
    </source>
</evidence>
<keyword evidence="2" id="KW-0472">Membrane</keyword>
<feature type="compositionally biased region" description="Basic and acidic residues" evidence="1">
    <location>
        <begin position="678"/>
        <end position="688"/>
    </location>
</feature>
<name>G0VIG0_NAUCA</name>
<feature type="region of interest" description="Disordered" evidence="1">
    <location>
        <begin position="511"/>
        <end position="550"/>
    </location>
</feature>
<feature type="compositionally biased region" description="Polar residues" evidence="1">
    <location>
        <begin position="737"/>
        <end position="748"/>
    </location>
</feature>
<keyword evidence="4" id="KW-1185">Reference proteome</keyword>
<dbReference type="STRING" id="1064592.G0VIG0"/>
<evidence type="ECO:0000256" key="1">
    <source>
        <dbReference type="SAM" id="MobiDB-lite"/>
    </source>
</evidence>
<dbReference type="OrthoDB" id="1204at2759"/>
<feature type="region of interest" description="Disordered" evidence="1">
    <location>
        <begin position="905"/>
        <end position="948"/>
    </location>
</feature>
<dbReference type="GO" id="GO:0000011">
    <property type="term" value="P:vacuole inheritance"/>
    <property type="evidence" value="ECO:0007669"/>
    <property type="project" value="TreeGrafter"/>
</dbReference>
<feature type="compositionally biased region" description="Basic and acidic residues" evidence="1">
    <location>
        <begin position="919"/>
        <end position="928"/>
    </location>
</feature>
<proteinExistence type="predicted"/>
<gene>
    <name evidence="3" type="primary">NCAS0G03080</name>
    <name evidence="3" type="ordered locus">NCAS_0G03080</name>
</gene>
<dbReference type="RefSeq" id="XP_003677547.1">
    <property type="nucleotide sequence ID" value="XM_003677499.1"/>
</dbReference>
<dbReference type="Proteomes" id="UP000001640">
    <property type="component" value="Chromosome 7"/>
</dbReference>
<feature type="compositionally biased region" description="Low complexity" evidence="1">
    <location>
        <begin position="334"/>
        <end position="343"/>
    </location>
</feature>
<dbReference type="AlphaFoldDB" id="G0VIG0"/>
<protein>
    <recommendedName>
        <fullName evidence="5">Vacuolar segregation protein 7</fullName>
    </recommendedName>
</protein>
<feature type="compositionally biased region" description="Low complexity" evidence="1">
    <location>
        <begin position="523"/>
        <end position="538"/>
    </location>
</feature>
<feature type="compositionally biased region" description="Polar residues" evidence="1">
    <location>
        <begin position="512"/>
        <end position="522"/>
    </location>
</feature>
<dbReference type="eggNOG" id="ENOG502QU5B">
    <property type="taxonomic scope" value="Eukaryota"/>
</dbReference>
<dbReference type="Pfam" id="PF12751">
    <property type="entry name" value="Vac7"/>
    <property type="match status" value="2"/>
</dbReference>
<keyword evidence="2" id="KW-1133">Transmembrane helix</keyword>
<feature type="compositionally biased region" description="Polar residues" evidence="1">
    <location>
        <begin position="442"/>
        <end position="461"/>
    </location>
</feature>
<reference evidence="3 4" key="1">
    <citation type="journal article" date="2011" name="Proc. Natl. Acad. Sci. U.S.A.">
        <title>Evolutionary erosion of yeast sex chromosomes by mating-type switching accidents.</title>
        <authorList>
            <person name="Gordon J.L."/>
            <person name="Armisen D."/>
            <person name="Proux-Wera E."/>
            <person name="Oheigeartaigh S.S."/>
            <person name="Byrne K.P."/>
            <person name="Wolfe K.H."/>
        </authorList>
    </citation>
    <scope>NUCLEOTIDE SEQUENCE [LARGE SCALE GENOMIC DNA]</scope>
    <source>
        <strain evidence="4">ATCC 76901 / BCRC 22586 / CBS 4309 / NBRC 1992 / NRRL Y-12630</strain>
    </source>
</reference>
<dbReference type="InParanoid" id="G0VIG0"/>
<feature type="region of interest" description="Disordered" evidence="1">
    <location>
        <begin position="440"/>
        <end position="498"/>
    </location>
</feature>
<dbReference type="GO" id="GO:0000329">
    <property type="term" value="C:fungal-type vacuole membrane"/>
    <property type="evidence" value="ECO:0007669"/>
    <property type="project" value="EnsemblFungi"/>
</dbReference>
<evidence type="ECO:0000256" key="2">
    <source>
        <dbReference type="SAM" id="Phobius"/>
    </source>
</evidence>
<dbReference type="PANTHER" id="PTHR28258">
    <property type="entry name" value="VACUOLAR SEGREGATION PROTEIN 7"/>
    <property type="match status" value="1"/>
</dbReference>
<feature type="region of interest" description="Disordered" evidence="1">
    <location>
        <begin position="174"/>
        <end position="195"/>
    </location>
</feature>
<accession>G0VIG0</accession>
<dbReference type="InterPro" id="IPR024260">
    <property type="entry name" value="Vac7"/>
</dbReference>
<feature type="region of interest" description="Disordered" evidence="1">
    <location>
        <begin position="234"/>
        <end position="258"/>
    </location>
</feature>
<evidence type="ECO:0008006" key="5">
    <source>
        <dbReference type="Google" id="ProtNLM"/>
    </source>
</evidence>
<keyword evidence="2" id="KW-0812">Transmembrane</keyword>
<dbReference type="FunCoup" id="G0VIG0">
    <property type="interactions" value="30"/>
</dbReference>
<dbReference type="KEGG" id="ncs:NCAS_0G03080"/>
<dbReference type="GeneID" id="96904860"/>
<evidence type="ECO:0000313" key="3">
    <source>
        <dbReference type="EMBL" id="CCC71195.1"/>
    </source>
</evidence>
<reference key="2">
    <citation type="submission" date="2011-08" db="EMBL/GenBank/DDBJ databases">
        <title>Genome sequence of Naumovozyma castellii.</title>
        <authorList>
            <person name="Gordon J.L."/>
            <person name="Armisen D."/>
            <person name="Proux-Wera E."/>
            <person name="OhEigeartaigh S.S."/>
            <person name="Byrne K.P."/>
            <person name="Wolfe K.H."/>
        </authorList>
    </citation>
    <scope>NUCLEOTIDE SEQUENCE</scope>
    <source>
        <strain>Type strain:CBS 4309</strain>
    </source>
</reference>
<dbReference type="HOGENOM" id="CLU_006002_0_0_1"/>
<feature type="compositionally biased region" description="Polar residues" evidence="1">
    <location>
        <begin position="183"/>
        <end position="195"/>
    </location>
</feature>
<dbReference type="GO" id="GO:0008047">
    <property type="term" value="F:enzyme activator activity"/>
    <property type="evidence" value="ECO:0007669"/>
    <property type="project" value="EnsemblFungi"/>
</dbReference>
<feature type="region of interest" description="Disordered" evidence="1">
    <location>
        <begin position="331"/>
        <end position="366"/>
    </location>
</feature>
<dbReference type="EMBL" id="HE576758">
    <property type="protein sequence ID" value="CCC71195.1"/>
    <property type="molecule type" value="Genomic_DNA"/>
</dbReference>
<dbReference type="GO" id="GO:0070772">
    <property type="term" value="C:PAS complex"/>
    <property type="evidence" value="ECO:0007669"/>
    <property type="project" value="EnsemblFungi"/>
</dbReference>
<feature type="region of interest" description="Disordered" evidence="1">
    <location>
        <begin position="669"/>
        <end position="688"/>
    </location>
</feature>
<dbReference type="PANTHER" id="PTHR28258:SF1">
    <property type="entry name" value="VACUOLAR SEGREGATION PROTEIN 7"/>
    <property type="match status" value="1"/>
</dbReference>
<dbReference type="GO" id="GO:0010513">
    <property type="term" value="P:positive regulation of phosphatidylinositol biosynthetic process"/>
    <property type="evidence" value="ECO:0007669"/>
    <property type="project" value="EnsemblFungi"/>
</dbReference>
<feature type="transmembrane region" description="Helical" evidence="2">
    <location>
        <begin position="784"/>
        <end position="805"/>
    </location>
</feature>
<dbReference type="OMA" id="IVRGNMY"/>
<organism evidence="3 4">
    <name type="scientific">Naumovozyma castellii</name>
    <name type="common">Yeast</name>
    <name type="synonym">Saccharomyces castellii</name>
    <dbReference type="NCBI Taxonomy" id="27288"/>
    <lineage>
        <taxon>Eukaryota</taxon>
        <taxon>Fungi</taxon>
        <taxon>Dikarya</taxon>
        <taxon>Ascomycota</taxon>
        <taxon>Saccharomycotina</taxon>
        <taxon>Saccharomycetes</taxon>
        <taxon>Saccharomycetales</taxon>
        <taxon>Saccharomycetaceae</taxon>
        <taxon>Naumovozyma</taxon>
    </lineage>
</organism>
<feature type="region of interest" description="Disordered" evidence="1">
    <location>
        <begin position="729"/>
        <end position="759"/>
    </location>
</feature>